<dbReference type="PANTHER" id="PTHR30146">
    <property type="entry name" value="LACI-RELATED TRANSCRIPTIONAL REPRESSOR"/>
    <property type="match status" value="1"/>
</dbReference>
<dbReference type="GO" id="GO:0000976">
    <property type="term" value="F:transcription cis-regulatory region binding"/>
    <property type="evidence" value="ECO:0007669"/>
    <property type="project" value="TreeGrafter"/>
</dbReference>
<dbReference type="InterPro" id="IPR046335">
    <property type="entry name" value="LacI/GalR-like_sensor"/>
</dbReference>
<dbReference type="CDD" id="cd01392">
    <property type="entry name" value="HTH_LacI"/>
    <property type="match status" value="1"/>
</dbReference>
<evidence type="ECO:0000256" key="2">
    <source>
        <dbReference type="ARBA" id="ARBA00023125"/>
    </source>
</evidence>
<dbReference type="PROSITE" id="PS50932">
    <property type="entry name" value="HTH_LACI_2"/>
    <property type="match status" value="1"/>
</dbReference>
<dbReference type="InterPro" id="IPR010982">
    <property type="entry name" value="Lambda_DNA-bd_dom_sf"/>
</dbReference>
<evidence type="ECO:0000259" key="4">
    <source>
        <dbReference type="PROSITE" id="PS50932"/>
    </source>
</evidence>
<dbReference type="SMART" id="SM00354">
    <property type="entry name" value="HTH_LACI"/>
    <property type="match status" value="1"/>
</dbReference>
<dbReference type="Pfam" id="PF13377">
    <property type="entry name" value="Peripla_BP_3"/>
    <property type="match status" value="1"/>
</dbReference>
<dbReference type="KEGG" id="salh:HMF8227_00581"/>
<dbReference type="SUPFAM" id="SSF47413">
    <property type="entry name" value="lambda repressor-like DNA-binding domains"/>
    <property type="match status" value="1"/>
</dbReference>
<feature type="domain" description="HTH lacI-type" evidence="4">
    <location>
        <begin position="56"/>
        <end position="110"/>
    </location>
</feature>
<dbReference type="Gene3D" id="3.40.50.2300">
    <property type="match status" value="2"/>
</dbReference>
<sequence length="392" mass="43726">MHAGLFYFRCAFTAAGKRLVKHSIKMENGCEITLSLYCECRFFQLETRSISMRAKPTSFDIAHMAGVSQSTVSRALRNSPLVNKETRDKIQAIAQELNYKVDKNASNLRQQQSRTIALLLFEDPTTDDSKINPFFLSMLGSITRACAAEGYDLLVSFQQLSDNWHADYEDTNKADGLILLGYGDYVDYQDKLHQLQDQNTHFVLWGAVDPNRPGISISCDNFRGGYKVTQHLIRQGRKCFGFIGTADHHYPEFFERFKGHSVALEQAGYQHQPLKLDAISSEEAGKAALNQLLEQQPHIDAVVCASDTIALGVMEALKERGYAVPEDVAVVGYDNILLSNYVSPKLTTVQQDTTAAGEMLVKTVVKMIREEPVEDVILPAEVIVRESCGNTG</sequence>
<keyword evidence="6" id="KW-1185">Reference proteome</keyword>
<dbReference type="EMBL" id="CP029347">
    <property type="protein sequence ID" value="AWL11077.1"/>
    <property type="molecule type" value="Genomic_DNA"/>
</dbReference>
<dbReference type="InterPro" id="IPR028082">
    <property type="entry name" value="Peripla_BP_I"/>
</dbReference>
<dbReference type="InterPro" id="IPR000843">
    <property type="entry name" value="HTH_LacI"/>
</dbReference>
<name>A0A2S2E231_9ALTE</name>
<keyword evidence="3" id="KW-0804">Transcription</keyword>
<organism evidence="5 6">
    <name type="scientific">Saliniradius amylolyticus</name>
    <dbReference type="NCBI Taxonomy" id="2183582"/>
    <lineage>
        <taxon>Bacteria</taxon>
        <taxon>Pseudomonadati</taxon>
        <taxon>Pseudomonadota</taxon>
        <taxon>Gammaproteobacteria</taxon>
        <taxon>Alteromonadales</taxon>
        <taxon>Alteromonadaceae</taxon>
        <taxon>Saliniradius</taxon>
    </lineage>
</organism>
<dbReference type="Gene3D" id="1.10.260.40">
    <property type="entry name" value="lambda repressor-like DNA-binding domains"/>
    <property type="match status" value="1"/>
</dbReference>
<evidence type="ECO:0000256" key="3">
    <source>
        <dbReference type="ARBA" id="ARBA00023163"/>
    </source>
</evidence>
<dbReference type="PANTHER" id="PTHR30146:SF120">
    <property type="entry name" value="ALANINE RACEMASE"/>
    <property type="match status" value="1"/>
</dbReference>
<accession>A0A2S2E231</accession>
<keyword evidence="1" id="KW-0805">Transcription regulation</keyword>
<dbReference type="AlphaFoldDB" id="A0A2S2E231"/>
<dbReference type="GO" id="GO:0003700">
    <property type="term" value="F:DNA-binding transcription factor activity"/>
    <property type="evidence" value="ECO:0007669"/>
    <property type="project" value="TreeGrafter"/>
</dbReference>
<dbReference type="SUPFAM" id="SSF53822">
    <property type="entry name" value="Periplasmic binding protein-like I"/>
    <property type="match status" value="1"/>
</dbReference>
<dbReference type="Pfam" id="PF00356">
    <property type="entry name" value="LacI"/>
    <property type="match status" value="1"/>
</dbReference>
<protein>
    <submittedName>
        <fullName evidence="5">Sucrose operon repressor</fullName>
    </submittedName>
</protein>
<evidence type="ECO:0000256" key="1">
    <source>
        <dbReference type="ARBA" id="ARBA00023015"/>
    </source>
</evidence>
<reference evidence="5 6" key="1">
    <citation type="submission" date="2018-05" db="EMBL/GenBank/DDBJ databases">
        <title>Salinimonas sp. HMF8227 Genome sequencing and assembly.</title>
        <authorList>
            <person name="Kang H."/>
            <person name="Kang J."/>
            <person name="Cha I."/>
            <person name="Kim H."/>
            <person name="Joh K."/>
        </authorList>
    </citation>
    <scope>NUCLEOTIDE SEQUENCE [LARGE SCALE GENOMIC DNA]</scope>
    <source>
        <strain evidence="5 6">HMF8227</strain>
    </source>
</reference>
<gene>
    <name evidence="5" type="ORF">HMF8227_00581</name>
</gene>
<dbReference type="CDD" id="cd06295">
    <property type="entry name" value="PBP1_CelR"/>
    <property type="match status" value="1"/>
</dbReference>
<evidence type="ECO:0000313" key="6">
    <source>
        <dbReference type="Proteomes" id="UP000245728"/>
    </source>
</evidence>
<dbReference type="Proteomes" id="UP000245728">
    <property type="component" value="Chromosome"/>
</dbReference>
<keyword evidence="2" id="KW-0238">DNA-binding</keyword>
<proteinExistence type="predicted"/>
<evidence type="ECO:0000313" key="5">
    <source>
        <dbReference type="EMBL" id="AWL11077.1"/>
    </source>
</evidence>